<name>A0A8X6UC80_NEPPI</name>
<evidence type="ECO:0000313" key="1">
    <source>
        <dbReference type="EMBL" id="GFU03678.1"/>
    </source>
</evidence>
<proteinExistence type="predicted"/>
<dbReference type="EMBL" id="BMAW01027736">
    <property type="protein sequence ID" value="GFU03678.1"/>
    <property type="molecule type" value="Genomic_DNA"/>
</dbReference>
<dbReference type="OrthoDB" id="10299727at2759"/>
<sequence length="101" mass="11172">MRRISKRQDSLKAKGEKREKGLEDIKTIATCAASNGKPEIEGVGCDGTCNASLFFSGTYLQRDTSQAISCTFHSLISHRKIHLLVCRDAPQWKKKRTGSAC</sequence>
<reference evidence="1" key="1">
    <citation type="submission" date="2020-08" db="EMBL/GenBank/DDBJ databases">
        <title>Multicomponent nature underlies the extraordinary mechanical properties of spider dragline silk.</title>
        <authorList>
            <person name="Kono N."/>
            <person name="Nakamura H."/>
            <person name="Mori M."/>
            <person name="Yoshida Y."/>
            <person name="Ohtoshi R."/>
            <person name="Malay A.D."/>
            <person name="Moran D.A.P."/>
            <person name="Tomita M."/>
            <person name="Numata K."/>
            <person name="Arakawa K."/>
        </authorList>
    </citation>
    <scope>NUCLEOTIDE SEQUENCE</scope>
</reference>
<keyword evidence="2" id="KW-1185">Reference proteome</keyword>
<dbReference type="Proteomes" id="UP000887013">
    <property type="component" value="Unassembled WGS sequence"/>
</dbReference>
<gene>
    <name evidence="1" type="ORF">NPIL_78551</name>
</gene>
<comment type="caution">
    <text evidence="1">The sequence shown here is derived from an EMBL/GenBank/DDBJ whole genome shotgun (WGS) entry which is preliminary data.</text>
</comment>
<evidence type="ECO:0000313" key="2">
    <source>
        <dbReference type="Proteomes" id="UP000887013"/>
    </source>
</evidence>
<accession>A0A8X6UC80</accession>
<dbReference type="AlphaFoldDB" id="A0A8X6UC80"/>
<organism evidence="1 2">
    <name type="scientific">Nephila pilipes</name>
    <name type="common">Giant wood spider</name>
    <name type="synonym">Nephila maculata</name>
    <dbReference type="NCBI Taxonomy" id="299642"/>
    <lineage>
        <taxon>Eukaryota</taxon>
        <taxon>Metazoa</taxon>
        <taxon>Ecdysozoa</taxon>
        <taxon>Arthropoda</taxon>
        <taxon>Chelicerata</taxon>
        <taxon>Arachnida</taxon>
        <taxon>Araneae</taxon>
        <taxon>Araneomorphae</taxon>
        <taxon>Entelegynae</taxon>
        <taxon>Araneoidea</taxon>
        <taxon>Nephilidae</taxon>
        <taxon>Nephila</taxon>
    </lineage>
</organism>
<protein>
    <submittedName>
        <fullName evidence="1">Uncharacterized protein</fullName>
    </submittedName>
</protein>